<gene>
    <name evidence="2" type="ORF">GPM918_LOCUS40001</name>
    <name evidence="3" type="ORF">SRO942_LOCUS40917</name>
</gene>
<protein>
    <submittedName>
        <fullName evidence="2">Uncharacterized protein</fullName>
    </submittedName>
</protein>
<dbReference type="EMBL" id="CAJOBC010094650">
    <property type="protein sequence ID" value="CAF4426758.1"/>
    <property type="molecule type" value="Genomic_DNA"/>
</dbReference>
<feature type="compositionally biased region" description="Pro residues" evidence="1">
    <location>
        <begin position="91"/>
        <end position="103"/>
    </location>
</feature>
<evidence type="ECO:0000313" key="2">
    <source>
        <dbReference type="EMBL" id="CAF1564730.1"/>
    </source>
</evidence>
<evidence type="ECO:0000313" key="3">
    <source>
        <dbReference type="EMBL" id="CAF4426758.1"/>
    </source>
</evidence>
<dbReference type="AlphaFoldDB" id="A0A815Y2D8"/>
<dbReference type="Proteomes" id="UP000663829">
    <property type="component" value="Unassembled WGS sequence"/>
</dbReference>
<dbReference type="Proteomes" id="UP000681722">
    <property type="component" value="Unassembled WGS sequence"/>
</dbReference>
<proteinExistence type="predicted"/>
<dbReference type="EMBL" id="CAJNOQ010028867">
    <property type="protein sequence ID" value="CAF1564730.1"/>
    <property type="molecule type" value="Genomic_DNA"/>
</dbReference>
<evidence type="ECO:0000313" key="4">
    <source>
        <dbReference type="Proteomes" id="UP000663829"/>
    </source>
</evidence>
<accession>A0A815Y2D8</accession>
<organism evidence="2 4">
    <name type="scientific">Didymodactylos carnosus</name>
    <dbReference type="NCBI Taxonomy" id="1234261"/>
    <lineage>
        <taxon>Eukaryota</taxon>
        <taxon>Metazoa</taxon>
        <taxon>Spiralia</taxon>
        <taxon>Gnathifera</taxon>
        <taxon>Rotifera</taxon>
        <taxon>Eurotatoria</taxon>
        <taxon>Bdelloidea</taxon>
        <taxon>Philodinida</taxon>
        <taxon>Philodinidae</taxon>
        <taxon>Didymodactylos</taxon>
    </lineage>
</organism>
<keyword evidence="4" id="KW-1185">Reference proteome</keyword>
<evidence type="ECO:0000256" key="1">
    <source>
        <dbReference type="SAM" id="MobiDB-lite"/>
    </source>
</evidence>
<reference evidence="2" key="1">
    <citation type="submission" date="2021-02" db="EMBL/GenBank/DDBJ databases">
        <authorList>
            <person name="Nowell W R."/>
        </authorList>
    </citation>
    <scope>NUCLEOTIDE SEQUENCE</scope>
</reference>
<sequence>MHPSFQMPMCMPFQPPHVPYGYQPYCYRNMNPNPYLSQPHQHYPSYPYSQQSNIRLPPFLQQQQQNSVQYQPQYEHSYLLPTQQPSVLYQTPPPPPPLPPPLQDSPNESMKLIQQTLNVSFNNNGSCDNDVDDLLSIALEKLNTKLSTSANLSPVKTAIVSIKHFESLTHHSTQTIHNDNDLLLEYAAKCRKTFQALLDDYKCLLNEGLSITDSLKRLATTGDVLYHTLSMLVYLITMHEDSDSAKEKPGTDTPFTTELINDYCQKNRIKLQR</sequence>
<name>A0A815Y2D8_9BILA</name>
<feature type="region of interest" description="Disordered" evidence="1">
    <location>
        <begin position="85"/>
        <end position="106"/>
    </location>
</feature>
<comment type="caution">
    <text evidence="2">The sequence shown here is derived from an EMBL/GenBank/DDBJ whole genome shotgun (WGS) entry which is preliminary data.</text>
</comment>